<dbReference type="AlphaFoldDB" id="A0A812INH4"/>
<evidence type="ECO:0000259" key="1">
    <source>
        <dbReference type="PROSITE" id="PS50097"/>
    </source>
</evidence>
<name>A0A812INH4_9DINO</name>
<dbReference type="InterPro" id="IPR011333">
    <property type="entry name" value="SKP1/BTB/POZ_sf"/>
</dbReference>
<evidence type="ECO:0000313" key="3">
    <source>
        <dbReference type="Proteomes" id="UP000601435"/>
    </source>
</evidence>
<keyword evidence="3" id="KW-1185">Reference proteome</keyword>
<protein>
    <submittedName>
        <fullName evidence="2">Bath-38 protein</fullName>
    </submittedName>
</protein>
<evidence type="ECO:0000313" key="2">
    <source>
        <dbReference type="EMBL" id="CAE7160029.1"/>
    </source>
</evidence>
<dbReference type="InterPro" id="IPR000210">
    <property type="entry name" value="BTB/POZ_dom"/>
</dbReference>
<reference evidence="2" key="1">
    <citation type="submission" date="2021-02" db="EMBL/GenBank/DDBJ databases">
        <authorList>
            <person name="Dougan E. K."/>
            <person name="Rhodes N."/>
            <person name="Thang M."/>
            <person name="Chan C."/>
        </authorList>
    </citation>
    <scope>NUCLEOTIDE SEQUENCE</scope>
</reference>
<proteinExistence type="predicted"/>
<sequence>MVEVDREMANNGEADEAASVDHENDLVLEFDFNGQRKTVCSAVLCLASPVFRGMLRAGMKEAQQKSVKVEVAMPEDFELFYGLLLPGEWNLDAVTENNVDALLAIGDYYQVGFIKKGCEKRLLELPVTMGRLLQAHRHGLMHQCMRCINSLAEQFTEKDLVNIGKAAPDLLLLAAQAVRREALSKQNRIDQLEPALKKARTAYQEIRAAAASFSEITKQTLEPKPLSRPGLPLVYRQGPSSISQEQGDQLREARTKLDTELRKWSVSGAIGFLVREPARGSPV</sequence>
<accession>A0A812INH4</accession>
<dbReference type="SUPFAM" id="SSF54695">
    <property type="entry name" value="POZ domain"/>
    <property type="match status" value="1"/>
</dbReference>
<dbReference type="PANTHER" id="PTHR22744">
    <property type="entry name" value="HELIX LOOP HELIX PROTEIN 21-RELATED"/>
    <property type="match status" value="1"/>
</dbReference>
<organism evidence="2 3">
    <name type="scientific">Symbiodinium necroappetens</name>
    <dbReference type="NCBI Taxonomy" id="1628268"/>
    <lineage>
        <taxon>Eukaryota</taxon>
        <taxon>Sar</taxon>
        <taxon>Alveolata</taxon>
        <taxon>Dinophyceae</taxon>
        <taxon>Suessiales</taxon>
        <taxon>Symbiodiniaceae</taxon>
        <taxon>Symbiodinium</taxon>
    </lineage>
</organism>
<dbReference type="Pfam" id="PF00651">
    <property type="entry name" value="BTB"/>
    <property type="match status" value="1"/>
</dbReference>
<gene>
    <name evidence="2" type="primary">bath-38</name>
    <name evidence="2" type="ORF">SNEC2469_LOCUS362</name>
</gene>
<dbReference type="PROSITE" id="PS50097">
    <property type="entry name" value="BTB"/>
    <property type="match status" value="1"/>
</dbReference>
<dbReference type="Gene3D" id="3.30.710.10">
    <property type="entry name" value="Potassium Channel Kv1.1, Chain A"/>
    <property type="match status" value="1"/>
</dbReference>
<dbReference type="PANTHER" id="PTHR22744:SF17">
    <property type="entry name" value="BTB DOMAIN-CONTAINING PROTEIN"/>
    <property type="match status" value="1"/>
</dbReference>
<dbReference type="Proteomes" id="UP000601435">
    <property type="component" value="Unassembled WGS sequence"/>
</dbReference>
<dbReference type="EMBL" id="CAJNJA010001571">
    <property type="protein sequence ID" value="CAE7160029.1"/>
    <property type="molecule type" value="Genomic_DNA"/>
</dbReference>
<feature type="domain" description="BTB" evidence="1">
    <location>
        <begin position="24"/>
        <end position="93"/>
    </location>
</feature>
<dbReference type="OrthoDB" id="425856at2759"/>
<comment type="caution">
    <text evidence="2">The sequence shown here is derived from an EMBL/GenBank/DDBJ whole genome shotgun (WGS) entry which is preliminary data.</text>
</comment>